<comment type="caution">
    <text evidence="2">The sequence shown here is derived from an EMBL/GenBank/DDBJ whole genome shotgun (WGS) entry which is preliminary data.</text>
</comment>
<dbReference type="PANTHER" id="PTHR32022">
    <property type="entry name" value="D-GLUTAMATE CYCLASE, MITOCHONDRIAL"/>
    <property type="match status" value="1"/>
</dbReference>
<sequence>MNFFQELDQTMKQDFGNRGLLCSLPENPVEQAFVILSSARRVILLTGFPVRMEDGTIIGETDGPSGTADLAAALIGWGAEVLVVTDRPSFALLNEALSYRAPKAALALLPDEQPELFIREYVQAFRPTHFISLERPGKAKDGHFHNMRGEVIDDMVTDSSLFLSEAKRFGAVTISIGDGGNEMGMGAFQEAICRHVPSGEKICTKDAADLTLAAGVSNWWGWGLAALLSIHAGRSLLPTEEQECETLHRVVLAGGVDGCTKKQTETVDQLSMTVHLSILRSVTFLLEKELTARSARMSLLHGKAVQTLTQTA</sequence>
<dbReference type="Pfam" id="PF14336">
    <property type="entry name" value="GLUCM-like_C"/>
    <property type="match status" value="1"/>
</dbReference>
<reference evidence="2" key="2">
    <citation type="journal article" date="2021" name="PeerJ">
        <title>Extensive microbial diversity within the chicken gut microbiome revealed by metagenomics and culture.</title>
        <authorList>
            <person name="Gilroy R."/>
            <person name="Ravi A."/>
            <person name="Getino M."/>
            <person name="Pursley I."/>
            <person name="Horton D.L."/>
            <person name="Alikhan N.F."/>
            <person name="Baker D."/>
            <person name="Gharbi K."/>
            <person name="Hall N."/>
            <person name="Watson M."/>
            <person name="Adriaenssens E.M."/>
            <person name="Foster-Nyarko E."/>
            <person name="Jarju S."/>
            <person name="Secka A."/>
            <person name="Antonio M."/>
            <person name="Oren A."/>
            <person name="Chaudhuri R.R."/>
            <person name="La Ragione R."/>
            <person name="Hildebrand F."/>
            <person name="Pallen M.J."/>
        </authorList>
    </citation>
    <scope>NUCLEOTIDE SEQUENCE</scope>
    <source>
        <strain evidence="2">CHK180-2868</strain>
    </source>
</reference>
<feature type="domain" description="D-glutamate cyclase-like C-terminal" evidence="1">
    <location>
        <begin position="7"/>
        <end position="281"/>
    </location>
</feature>
<name>A0A9D1A4F1_9FIRM</name>
<proteinExistence type="predicted"/>
<gene>
    <name evidence="2" type="ORF">IAB28_02425</name>
</gene>
<accession>A0A9D1A4F1</accession>
<evidence type="ECO:0000313" key="3">
    <source>
        <dbReference type="Proteomes" id="UP000824250"/>
    </source>
</evidence>
<reference evidence="2" key="1">
    <citation type="submission" date="2020-10" db="EMBL/GenBank/DDBJ databases">
        <authorList>
            <person name="Gilroy R."/>
        </authorList>
    </citation>
    <scope>NUCLEOTIDE SEQUENCE</scope>
    <source>
        <strain evidence="2">CHK180-2868</strain>
    </source>
</reference>
<dbReference type="Gene3D" id="3.90.1640.20">
    <property type="entry name" value="TON_0340"/>
    <property type="match status" value="1"/>
</dbReference>
<dbReference type="EMBL" id="DVGC01000010">
    <property type="protein sequence ID" value="HIR04810.1"/>
    <property type="molecule type" value="Genomic_DNA"/>
</dbReference>
<evidence type="ECO:0000259" key="1">
    <source>
        <dbReference type="Pfam" id="PF14336"/>
    </source>
</evidence>
<dbReference type="PANTHER" id="PTHR32022:SF10">
    <property type="entry name" value="D-GLUTAMATE CYCLASE, MITOCHONDRIAL"/>
    <property type="match status" value="1"/>
</dbReference>
<organism evidence="2 3">
    <name type="scientific">Candidatus Copromonas faecavium</name>
    <name type="common">nom. illeg.</name>
    <dbReference type="NCBI Taxonomy" id="2840740"/>
    <lineage>
        <taxon>Bacteria</taxon>
        <taxon>Bacillati</taxon>
        <taxon>Bacillota</taxon>
        <taxon>Clostridia</taxon>
        <taxon>Lachnospirales</taxon>
        <taxon>Lachnospiraceae</taxon>
        <taxon>Candidatus Copromonas (nom. illeg.)</taxon>
    </lineage>
</organism>
<dbReference type="Proteomes" id="UP000824250">
    <property type="component" value="Unassembled WGS sequence"/>
</dbReference>
<dbReference type="AlphaFoldDB" id="A0A9D1A4F1"/>
<evidence type="ECO:0000313" key="2">
    <source>
        <dbReference type="EMBL" id="HIR04810.1"/>
    </source>
</evidence>
<dbReference type="InterPro" id="IPR025504">
    <property type="entry name" value="GLUCM_C"/>
</dbReference>
<protein>
    <submittedName>
        <fullName evidence="2">DUF4392 domain-containing protein</fullName>
    </submittedName>
</protein>